<reference evidence="1" key="1">
    <citation type="journal article" date="2020" name="Nat. Commun.">
        <title>Large-scale genome sequencing of mycorrhizal fungi provides insights into the early evolution of symbiotic traits.</title>
        <authorList>
            <person name="Miyauchi S."/>
            <person name="Kiss E."/>
            <person name="Kuo A."/>
            <person name="Drula E."/>
            <person name="Kohler A."/>
            <person name="Sanchez-Garcia M."/>
            <person name="Morin E."/>
            <person name="Andreopoulos B."/>
            <person name="Barry K.W."/>
            <person name="Bonito G."/>
            <person name="Buee M."/>
            <person name="Carver A."/>
            <person name="Chen C."/>
            <person name="Cichocki N."/>
            <person name="Clum A."/>
            <person name="Culley D."/>
            <person name="Crous P.W."/>
            <person name="Fauchery L."/>
            <person name="Girlanda M."/>
            <person name="Hayes R.D."/>
            <person name="Keri Z."/>
            <person name="LaButti K."/>
            <person name="Lipzen A."/>
            <person name="Lombard V."/>
            <person name="Magnuson J."/>
            <person name="Maillard F."/>
            <person name="Murat C."/>
            <person name="Nolan M."/>
            <person name="Ohm R.A."/>
            <person name="Pangilinan J."/>
            <person name="Pereira M.F."/>
            <person name="Perotto S."/>
            <person name="Peter M."/>
            <person name="Pfister S."/>
            <person name="Riley R."/>
            <person name="Sitrit Y."/>
            <person name="Stielow J.B."/>
            <person name="Szollosi G."/>
            <person name="Zifcakova L."/>
            <person name="Stursova M."/>
            <person name="Spatafora J.W."/>
            <person name="Tedersoo L."/>
            <person name="Vaario L.M."/>
            <person name="Yamada A."/>
            <person name="Yan M."/>
            <person name="Wang P."/>
            <person name="Xu J."/>
            <person name="Bruns T."/>
            <person name="Baldrian P."/>
            <person name="Vilgalys R."/>
            <person name="Dunand C."/>
            <person name="Henrissat B."/>
            <person name="Grigoriev I.V."/>
            <person name="Hibbett D."/>
            <person name="Nagy L.G."/>
            <person name="Martin F.M."/>
        </authorList>
    </citation>
    <scope>NUCLEOTIDE SEQUENCE</scope>
    <source>
        <strain evidence="1">UH-Tt-Lm1</strain>
    </source>
</reference>
<keyword evidence="2" id="KW-1185">Reference proteome</keyword>
<name>A0A9P6HB52_9AGAM</name>
<evidence type="ECO:0000313" key="1">
    <source>
        <dbReference type="EMBL" id="KAF9782945.1"/>
    </source>
</evidence>
<dbReference type="Proteomes" id="UP000736335">
    <property type="component" value="Unassembled WGS sequence"/>
</dbReference>
<gene>
    <name evidence="1" type="ORF">BJ322DRAFT_1073521</name>
</gene>
<evidence type="ECO:0000313" key="2">
    <source>
        <dbReference type="Proteomes" id="UP000736335"/>
    </source>
</evidence>
<protein>
    <recommendedName>
        <fullName evidence="3">F-box domain-containing protein</fullName>
    </recommendedName>
</protein>
<reference evidence="1" key="2">
    <citation type="submission" date="2020-11" db="EMBL/GenBank/DDBJ databases">
        <authorList>
            <consortium name="DOE Joint Genome Institute"/>
            <person name="Kuo A."/>
            <person name="Miyauchi S."/>
            <person name="Kiss E."/>
            <person name="Drula E."/>
            <person name="Kohler A."/>
            <person name="Sanchez-Garcia M."/>
            <person name="Andreopoulos B."/>
            <person name="Barry K.W."/>
            <person name="Bonito G."/>
            <person name="Buee M."/>
            <person name="Carver A."/>
            <person name="Chen C."/>
            <person name="Cichocki N."/>
            <person name="Clum A."/>
            <person name="Culley D."/>
            <person name="Crous P.W."/>
            <person name="Fauchery L."/>
            <person name="Girlanda M."/>
            <person name="Hayes R."/>
            <person name="Keri Z."/>
            <person name="Labutti K."/>
            <person name="Lipzen A."/>
            <person name="Lombard V."/>
            <person name="Magnuson J."/>
            <person name="Maillard F."/>
            <person name="Morin E."/>
            <person name="Murat C."/>
            <person name="Nolan M."/>
            <person name="Ohm R."/>
            <person name="Pangilinan J."/>
            <person name="Pereira M."/>
            <person name="Perotto S."/>
            <person name="Peter M."/>
            <person name="Riley R."/>
            <person name="Sitrit Y."/>
            <person name="Stielow B."/>
            <person name="Szollosi G."/>
            <person name="Zifcakova L."/>
            <person name="Stursova M."/>
            <person name="Spatafora J.W."/>
            <person name="Tedersoo L."/>
            <person name="Vaario L.-M."/>
            <person name="Yamada A."/>
            <person name="Yan M."/>
            <person name="Wang P."/>
            <person name="Xu J."/>
            <person name="Bruns T."/>
            <person name="Baldrian P."/>
            <person name="Vilgalys R."/>
            <person name="Henrissat B."/>
            <person name="Grigoriev I.V."/>
            <person name="Hibbett D."/>
            <person name="Nagy L.G."/>
            <person name="Martin F.M."/>
        </authorList>
    </citation>
    <scope>NUCLEOTIDE SEQUENCE</scope>
    <source>
        <strain evidence="1">UH-Tt-Lm1</strain>
    </source>
</reference>
<accession>A0A9P6HB52</accession>
<comment type="caution">
    <text evidence="1">The sequence shown here is derived from an EMBL/GenBank/DDBJ whole genome shotgun (WGS) entry which is preliminary data.</text>
</comment>
<dbReference type="OrthoDB" id="2269034at2759"/>
<organism evidence="1 2">
    <name type="scientific">Thelephora terrestris</name>
    <dbReference type="NCBI Taxonomy" id="56493"/>
    <lineage>
        <taxon>Eukaryota</taxon>
        <taxon>Fungi</taxon>
        <taxon>Dikarya</taxon>
        <taxon>Basidiomycota</taxon>
        <taxon>Agaricomycotina</taxon>
        <taxon>Agaricomycetes</taxon>
        <taxon>Thelephorales</taxon>
        <taxon>Thelephoraceae</taxon>
        <taxon>Thelephora</taxon>
    </lineage>
</organism>
<sequence length="175" mass="19953">MSPSTSANDEFLPAKGCTILSNEINIGTIRSVEQQIKEHEMAIIRLKRVRNSLLNVSRLPPEILGDIFCQNVTFKGLFGGLGKGSHNFLLVCHHWFEVASCTPDLWSFWGNNLRDWTKLHLRYPTSPVDLVLDGSWNKSHTLHESLRNALQDRATRDTLRRIHLRSRDPELLASV</sequence>
<feature type="non-terminal residue" evidence="1">
    <location>
        <position position="1"/>
    </location>
</feature>
<dbReference type="EMBL" id="WIUZ02000011">
    <property type="protein sequence ID" value="KAF9782945.1"/>
    <property type="molecule type" value="Genomic_DNA"/>
</dbReference>
<dbReference type="AlphaFoldDB" id="A0A9P6HB52"/>
<evidence type="ECO:0008006" key="3">
    <source>
        <dbReference type="Google" id="ProtNLM"/>
    </source>
</evidence>
<proteinExistence type="predicted"/>